<evidence type="ECO:0000313" key="5">
    <source>
        <dbReference type="EMBL" id="KAK0385593.1"/>
    </source>
</evidence>
<evidence type="ECO:0000256" key="1">
    <source>
        <dbReference type="ARBA" id="ARBA00023242"/>
    </source>
</evidence>
<evidence type="ECO:0000259" key="4">
    <source>
        <dbReference type="PROSITE" id="PS50048"/>
    </source>
</evidence>
<dbReference type="InterPro" id="IPR001138">
    <property type="entry name" value="Zn2Cys6_DnaBD"/>
</dbReference>
<feature type="region of interest" description="Disordered" evidence="2">
    <location>
        <begin position="144"/>
        <end position="178"/>
    </location>
</feature>
<dbReference type="PANTHER" id="PTHR47657:SF7">
    <property type="entry name" value="STEROL REGULATORY ELEMENT-BINDING PROTEIN ECM22"/>
    <property type="match status" value="1"/>
</dbReference>
<keyword evidence="1" id="KW-0539">Nucleus</keyword>
<feature type="compositionally biased region" description="Low complexity" evidence="2">
    <location>
        <begin position="38"/>
        <end position="55"/>
    </location>
</feature>
<feature type="domain" description="Zn(2)-C6 fungal-type" evidence="4">
    <location>
        <begin position="112"/>
        <end position="142"/>
    </location>
</feature>
<evidence type="ECO:0000256" key="3">
    <source>
        <dbReference type="SAM" id="Phobius"/>
    </source>
</evidence>
<dbReference type="SUPFAM" id="SSF57701">
    <property type="entry name" value="Zn2/Cys6 DNA-binding domain"/>
    <property type="match status" value="1"/>
</dbReference>
<keyword evidence="6" id="KW-1185">Reference proteome</keyword>
<feature type="region of interest" description="Disordered" evidence="2">
    <location>
        <begin position="32"/>
        <end position="114"/>
    </location>
</feature>
<name>A0AA39L649_SARSR</name>
<accession>A0AA39L649</accession>
<comment type="caution">
    <text evidence="5">The sequence shown here is derived from an EMBL/GenBank/DDBJ whole genome shotgun (WGS) entry which is preliminary data.</text>
</comment>
<feature type="compositionally biased region" description="Low complexity" evidence="2">
    <location>
        <begin position="151"/>
        <end position="166"/>
    </location>
</feature>
<sequence>MSDASPQTTSSSIHHRIVSLGHALAMSETPGFLAPFHSSASSSSAFSRSATASLSPSESPSDTHAAHLHHHENFIPDDNNTITNNTTTATPQPAQPEKPFHSKRPHKKSRAGCKNCKARKVKCDEARPTCRSCKLRKAECIYPDPSPATASKLSTSPDKSSSTSTDRANHKAAVRHAASQLPSASFSTQSALAFHPSPQQTTLTSSIFTDPVITSFDLFDDLNLLPPEDPFAGQDHGDPTYDVTTPIAIVSEPIFKPIPAIDDTQLRLMWFYTSETAASFSFSPDKTLVTPSVSIMRSQLVQHAFRQPFLMDSVYALAALHLSQLDPSGNTIDITRTVYYRQRSYLGYRKAIETADPETFPALLSNSLLLCALSSQTFREPDAPDLYIIDWMVVWKGIGLIVDLISVPSLVASGLQALFYRPSLNLDDAAAAVPNHLLFMISSIPERDPDFADRDAYYGCLKHLGSLFSNLRTGGVNPIMGLRITTAFTFVPARFVELARLRRPRALIILAYYAMFFKLIPIVWWTVGIGQRSLRDICKHMGPDWHHLLRAPMMAIHVDDPTAIARLILEDPSWEPPTEVGDSSRWEKQVKELTWVDNAGRQMILQPERDRMVAREMPDGPDLVPYFDGDLCKGASLVSTADDFYV</sequence>
<dbReference type="PANTHER" id="PTHR47657">
    <property type="entry name" value="STEROL REGULATORY ELEMENT-BINDING PROTEIN ECM22"/>
    <property type="match status" value="1"/>
</dbReference>
<dbReference type="CDD" id="cd00067">
    <property type="entry name" value="GAL4"/>
    <property type="match status" value="1"/>
</dbReference>
<dbReference type="EMBL" id="JAPDFR010000006">
    <property type="protein sequence ID" value="KAK0385593.1"/>
    <property type="molecule type" value="Genomic_DNA"/>
</dbReference>
<dbReference type="PROSITE" id="PS50048">
    <property type="entry name" value="ZN2_CY6_FUNGAL_2"/>
    <property type="match status" value="1"/>
</dbReference>
<dbReference type="InterPro" id="IPR036864">
    <property type="entry name" value="Zn2-C6_fun-type_DNA-bd_sf"/>
</dbReference>
<dbReference type="SMART" id="SM00066">
    <property type="entry name" value="GAL4"/>
    <property type="match status" value="1"/>
</dbReference>
<dbReference type="InterPro" id="IPR052400">
    <property type="entry name" value="Zn2-C6_fungal_TF"/>
</dbReference>
<gene>
    <name evidence="5" type="ORF">NLU13_6771</name>
</gene>
<feature type="compositionally biased region" description="Basic residues" evidence="2">
    <location>
        <begin position="101"/>
        <end position="114"/>
    </location>
</feature>
<proteinExistence type="predicted"/>
<keyword evidence="3" id="KW-0812">Transmembrane</keyword>
<dbReference type="Pfam" id="PF00172">
    <property type="entry name" value="Zn_clus"/>
    <property type="match status" value="1"/>
</dbReference>
<keyword evidence="3" id="KW-1133">Transmembrane helix</keyword>
<dbReference type="PROSITE" id="PS00463">
    <property type="entry name" value="ZN2_CY6_FUNGAL_1"/>
    <property type="match status" value="1"/>
</dbReference>
<dbReference type="Gene3D" id="4.10.240.10">
    <property type="entry name" value="Zn(2)-C6 fungal-type DNA-binding domain"/>
    <property type="match status" value="1"/>
</dbReference>
<dbReference type="GO" id="GO:0000981">
    <property type="term" value="F:DNA-binding transcription factor activity, RNA polymerase II-specific"/>
    <property type="evidence" value="ECO:0007669"/>
    <property type="project" value="InterPro"/>
</dbReference>
<evidence type="ECO:0000313" key="6">
    <source>
        <dbReference type="Proteomes" id="UP001175261"/>
    </source>
</evidence>
<dbReference type="Proteomes" id="UP001175261">
    <property type="component" value="Unassembled WGS sequence"/>
</dbReference>
<dbReference type="AlphaFoldDB" id="A0AA39L649"/>
<organism evidence="5 6">
    <name type="scientific">Sarocladium strictum</name>
    <name type="common">Black bundle disease fungus</name>
    <name type="synonym">Acremonium strictum</name>
    <dbReference type="NCBI Taxonomy" id="5046"/>
    <lineage>
        <taxon>Eukaryota</taxon>
        <taxon>Fungi</taxon>
        <taxon>Dikarya</taxon>
        <taxon>Ascomycota</taxon>
        <taxon>Pezizomycotina</taxon>
        <taxon>Sordariomycetes</taxon>
        <taxon>Hypocreomycetidae</taxon>
        <taxon>Hypocreales</taxon>
        <taxon>Sarocladiaceae</taxon>
        <taxon>Sarocladium</taxon>
    </lineage>
</organism>
<evidence type="ECO:0000256" key="2">
    <source>
        <dbReference type="SAM" id="MobiDB-lite"/>
    </source>
</evidence>
<feature type="transmembrane region" description="Helical" evidence="3">
    <location>
        <begin position="506"/>
        <end position="527"/>
    </location>
</feature>
<feature type="compositionally biased region" description="Low complexity" evidence="2">
    <location>
        <begin position="76"/>
        <end position="92"/>
    </location>
</feature>
<reference evidence="5" key="1">
    <citation type="submission" date="2022-10" db="EMBL/GenBank/DDBJ databases">
        <title>Determination and structural analysis of whole genome sequence of Sarocladium strictum F4-1.</title>
        <authorList>
            <person name="Hu L."/>
            <person name="Jiang Y."/>
        </authorList>
    </citation>
    <scope>NUCLEOTIDE SEQUENCE</scope>
    <source>
        <strain evidence="5">F4-1</strain>
    </source>
</reference>
<protein>
    <recommendedName>
        <fullName evidence="4">Zn(2)-C6 fungal-type domain-containing protein</fullName>
    </recommendedName>
</protein>
<keyword evidence="3" id="KW-0472">Membrane</keyword>
<dbReference type="GO" id="GO:0008270">
    <property type="term" value="F:zinc ion binding"/>
    <property type="evidence" value="ECO:0007669"/>
    <property type="project" value="InterPro"/>
</dbReference>